<evidence type="ECO:0000256" key="7">
    <source>
        <dbReference type="ARBA" id="ARBA00023180"/>
    </source>
</evidence>
<sequence length="349" mass="37113">MRFTTFSILAGLLLPGLAIAQLSGTVGPSTSTAHKTATKICNVLNYGAIASKTSDLGPPLASAWAACKSGGQAAGTMIFIEHTTDFEMYSSTSKGAVQGYGYVFHKAGAYGPRILRLYDVTNFSVHDLALVDSPAFHFSIDTCSNGEVYNMIIRGGNEGGLDGIDVWSTNIHIHDVEVTNKDECVTVKSPSKNILIENVFCNWSGGCAIGSLAAGTDISDIEYNHVYTQNSNQMLMIKSNGGSGTLKNVIFQNFMGHSNAHAIDLDSAWSSMSTVAGNGVGYSNITFDSWHGTVTNGANKPPVQVFCPAAVPCTGITISNNFMWTEAGSKNPIKTIYRKASRFGGFENV</sequence>
<dbReference type="Gene3D" id="2.160.20.10">
    <property type="entry name" value="Single-stranded right-handed beta-helix, Pectin lyase-like"/>
    <property type="match status" value="1"/>
</dbReference>
<keyword evidence="3" id="KW-0964">Secreted</keyword>
<dbReference type="InterPro" id="IPR000743">
    <property type="entry name" value="Glyco_hydro_28"/>
</dbReference>
<feature type="signal peptide" evidence="11">
    <location>
        <begin position="1"/>
        <end position="20"/>
    </location>
</feature>
<keyword evidence="9" id="KW-0961">Cell wall biogenesis/degradation</keyword>
<dbReference type="GO" id="GO:0046576">
    <property type="term" value="F:rhamnogalacturonan alpha-L-rhamnopyranosyl-(1-&gt;4)-alpha-D-galactopyranosyluronide lyase activity"/>
    <property type="evidence" value="ECO:0007669"/>
    <property type="project" value="UniProtKB-ARBA"/>
</dbReference>
<name>H0EUG1_GLAL7</name>
<evidence type="ECO:0000256" key="8">
    <source>
        <dbReference type="ARBA" id="ARBA00023295"/>
    </source>
</evidence>
<comment type="caution">
    <text evidence="12">The sequence shown here is derived from an EMBL/GenBank/DDBJ whole genome shotgun (WGS) entry which is preliminary data.</text>
</comment>
<accession>H0EUG1</accession>
<evidence type="ECO:0000256" key="4">
    <source>
        <dbReference type="ARBA" id="ARBA00022729"/>
    </source>
</evidence>
<dbReference type="EMBL" id="AGUE01000171">
    <property type="protein sequence ID" value="EHK97835.1"/>
    <property type="molecule type" value="Genomic_DNA"/>
</dbReference>
<dbReference type="GO" id="GO:0005576">
    <property type="term" value="C:extracellular region"/>
    <property type="evidence" value="ECO:0007669"/>
    <property type="project" value="UniProtKB-SubCell"/>
</dbReference>
<evidence type="ECO:0000256" key="5">
    <source>
        <dbReference type="ARBA" id="ARBA00022801"/>
    </source>
</evidence>
<feature type="chain" id="PRO_5003532562" evidence="11">
    <location>
        <begin position="21"/>
        <end position="349"/>
    </location>
</feature>
<dbReference type="SUPFAM" id="SSF51126">
    <property type="entry name" value="Pectin lyase-like"/>
    <property type="match status" value="1"/>
</dbReference>
<keyword evidence="8 10" id="KW-0326">Glycosidase</keyword>
<keyword evidence="6" id="KW-1015">Disulfide bond</keyword>
<evidence type="ECO:0000313" key="13">
    <source>
        <dbReference type="Proteomes" id="UP000005446"/>
    </source>
</evidence>
<dbReference type="PANTHER" id="PTHR31736">
    <property type="match status" value="1"/>
</dbReference>
<dbReference type="HOGENOM" id="CLU_016031_7_1_1"/>
<dbReference type="Pfam" id="PF00295">
    <property type="entry name" value="Glyco_hydro_28"/>
    <property type="match status" value="1"/>
</dbReference>
<evidence type="ECO:0000256" key="11">
    <source>
        <dbReference type="SAM" id="SignalP"/>
    </source>
</evidence>
<comment type="similarity">
    <text evidence="2 10">Belongs to the glycosyl hydrolase 28 family.</text>
</comment>
<dbReference type="InterPro" id="IPR012334">
    <property type="entry name" value="Pectin_lyas_fold"/>
</dbReference>
<evidence type="ECO:0000256" key="1">
    <source>
        <dbReference type="ARBA" id="ARBA00004613"/>
    </source>
</evidence>
<dbReference type="GO" id="GO:0005975">
    <property type="term" value="P:carbohydrate metabolic process"/>
    <property type="evidence" value="ECO:0007669"/>
    <property type="project" value="InterPro"/>
</dbReference>
<protein>
    <submittedName>
        <fullName evidence="12">Putative rhamnogalacturonase B</fullName>
    </submittedName>
</protein>
<proteinExistence type="inferred from homology"/>
<evidence type="ECO:0000256" key="10">
    <source>
        <dbReference type="RuleBase" id="RU361169"/>
    </source>
</evidence>
<evidence type="ECO:0000256" key="6">
    <source>
        <dbReference type="ARBA" id="ARBA00023157"/>
    </source>
</evidence>
<dbReference type="InParanoid" id="H0EUG1"/>
<dbReference type="AlphaFoldDB" id="H0EUG1"/>
<evidence type="ECO:0000313" key="12">
    <source>
        <dbReference type="EMBL" id="EHK97835.1"/>
    </source>
</evidence>
<gene>
    <name evidence="12" type="ORF">M7I_6418</name>
</gene>
<dbReference type="InterPro" id="IPR011050">
    <property type="entry name" value="Pectin_lyase_fold/virulence"/>
</dbReference>
<evidence type="ECO:0000256" key="9">
    <source>
        <dbReference type="ARBA" id="ARBA00023316"/>
    </source>
</evidence>
<keyword evidence="13" id="KW-1185">Reference proteome</keyword>
<keyword evidence="7" id="KW-0325">Glycoprotein</keyword>
<evidence type="ECO:0000256" key="2">
    <source>
        <dbReference type="ARBA" id="ARBA00008834"/>
    </source>
</evidence>
<organism evidence="12 13">
    <name type="scientific">Glarea lozoyensis (strain ATCC 74030 / MF5533)</name>
    <dbReference type="NCBI Taxonomy" id="1104152"/>
    <lineage>
        <taxon>Eukaryota</taxon>
        <taxon>Fungi</taxon>
        <taxon>Dikarya</taxon>
        <taxon>Ascomycota</taxon>
        <taxon>Pezizomycotina</taxon>
        <taxon>Leotiomycetes</taxon>
        <taxon>Helotiales</taxon>
        <taxon>Helotiaceae</taxon>
        <taxon>Glarea</taxon>
    </lineage>
</organism>
<reference evidence="12 13" key="1">
    <citation type="journal article" date="2012" name="Eukaryot. Cell">
        <title>Genome sequence of the fungus Glarea lozoyensis: the first genome sequence of a species from the Helotiaceae family.</title>
        <authorList>
            <person name="Youssar L."/>
            <person name="Gruening B.A."/>
            <person name="Erxleben A."/>
            <person name="Guenther S."/>
            <person name="Huettel W."/>
        </authorList>
    </citation>
    <scope>NUCLEOTIDE SEQUENCE [LARGE SCALE GENOMIC DNA]</scope>
    <source>
        <strain evidence="13">ATCC 74030 / MF5533</strain>
    </source>
</reference>
<keyword evidence="4 11" id="KW-0732">Signal</keyword>
<keyword evidence="5 10" id="KW-0378">Hydrolase</keyword>
<comment type="subcellular location">
    <subcellularLocation>
        <location evidence="1">Secreted</location>
    </subcellularLocation>
</comment>
<dbReference type="OrthoDB" id="2268901at2759"/>
<dbReference type="PANTHER" id="PTHR31736:SF19">
    <property type="entry name" value="PECTIN LYASE SUPERFAMILY PROTEIN-RELATED"/>
    <property type="match status" value="1"/>
</dbReference>
<dbReference type="Proteomes" id="UP000005446">
    <property type="component" value="Unassembled WGS sequence"/>
</dbReference>
<evidence type="ECO:0000256" key="3">
    <source>
        <dbReference type="ARBA" id="ARBA00022525"/>
    </source>
</evidence>
<dbReference type="GO" id="GO:0004650">
    <property type="term" value="F:polygalacturonase activity"/>
    <property type="evidence" value="ECO:0007669"/>
    <property type="project" value="InterPro"/>
</dbReference>
<dbReference type="GO" id="GO:0071555">
    <property type="term" value="P:cell wall organization"/>
    <property type="evidence" value="ECO:0007669"/>
    <property type="project" value="UniProtKB-KW"/>
</dbReference>